<evidence type="ECO:0000259" key="5">
    <source>
        <dbReference type="PROSITE" id="PS51915"/>
    </source>
</evidence>
<dbReference type="PROSITE" id="PS00028">
    <property type="entry name" value="ZINC_FINGER_C2H2_1"/>
    <property type="match status" value="1"/>
</dbReference>
<evidence type="ECO:0000256" key="3">
    <source>
        <dbReference type="SAM" id="MobiDB-lite"/>
    </source>
</evidence>
<evidence type="ECO:0000256" key="2">
    <source>
        <dbReference type="PROSITE-ProRule" id="PRU01263"/>
    </source>
</evidence>
<dbReference type="Gene3D" id="3.30.160.60">
    <property type="entry name" value="Classic Zinc Finger"/>
    <property type="match status" value="1"/>
</dbReference>
<dbReference type="OrthoDB" id="6077919at2759"/>
<feature type="compositionally biased region" description="Polar residues" evidence="3">
    <location>
        <begin position="100"/>
        <end position="110"/>
    </location>
</feature>
<name>A0A482W491_ASBVE</name>
<evidence type="ECO:0000259" key="4">
    <source>
        <dbReference type="PROSITE" id="PS50157"/>
    </source>
</evidence>
<dbReference type="SMART" id="SM00355">
    <property type="entry name" value="ZnF_C2H2"/>
    <property type="match status" value="2"/>
</dbReference>
<gene>
    <name evidence="6" type="ORF">BDFB_008432</name>
</gene>
<dbReference type="InterPro" id="IPR036236">
    <property type="entry name" value="Znf_C2H2_sf"/>
</dbReference>
<dbReference type="Pfam" id="PF00096">
    <property type="entry name" value="zf-C2H2"/>
    <property type="match status" value="1"/>
</dbReference>
<dbReference type="PROSITE" id="PS51915">
    <property type="entry name" value="ZAD"/>
    <property type="match status" value="1"/>
</dbReference>
<keyword evidence="1" id="KW-0863">Zinc-finger</keyword>
<dbReference type="EMBL" id="QDEB01030126">
    <property type="protein sequence ID" value="RZC39960.1"/>
    <property type="molecule type" value="Genomic_DNA"/>
</dbReference>
<keyword evidence="1" id="KW-0479">Metal-binding</keyword>
<comment type="caution">
    <text evidence="6">The sequence shown here is derived from an EMBL/GenBank/DDBJ whole genome shotgun (WGS) entry which is preliminary data.</text>
</comment>
<dbReference type="Gene3D" id="3.40.1800.20">
    <property type="match status" value="1"/>
</dbReference>
<feature type="compositionally biased region" description="Basic and acidic residues" evidence="3">
    <location>
        <begin position="77"/>
        <end position="99"/>
    </location>
</feature>
<dbReference type="GO" id="GO:0008270">
    <property type="term" value="F:zinc ion binding"/>
    <property type="evidence" value="ECO:0007669"/>
    <property type="project" value="UniProtKB-KW"/>
</dbReference>
<comment type="caution">
    <text evidence="2">Lacks conserved residue(s) required for the propagation of feature annotation.</text>
</comment>
<keyword evidence="7" id="KW-1185">Reference proteome</keyword>
<dbReference type="Proteomes" id="UP000292052">
    <property type="component" value="Unassembled WGS sequence"/>
</dbReference>
<dbReference type="PROSITE" id="PS50157">
    <property type="entry name" value="ZINC_FINGER_C2H2_2"/>
    <property type="match status" value="1"/>
</dbReference>
<evidence type="ECO:0000313" key="6">
    <source>
        <dbReference type="EMBL" id="RZC39960.1"/>
    </source>
</evidence>
<organism evidence="6 7">
    <name type="scientific">Asbolus verrucosus</name>
    <name type="common">Desert ironclad beetle</name>
    <dbReference type="NCBI Taxonomy" id="1661398"/>
    <lineage>
        <taxon>Eukaryota</taxon>
        <taxon>Metazoa</taxon>
        <taxon>Ecdysozoa</taxon>
        <taxon>Arthropoda</taxon>
        <taxon>Hexapoda</taxon>
        <taxon>Insecta</taxon>
        <taxon>Pterygota</taxon>
        <taxon>Neoptera</taxon>
        <taxon>Endopterygota</taxon>
        <taxon>Coleoptera</taxon>
        <taxon>Polyphaga</taxon>
        <taxon>Cucujiformia</taxon>
        <taxon>Tenebrionidae</taxon>
        <taxon>Pimeliinae</taxon>
        <taxon>Asbolus</taxon>
    </lineage>
</organism>
<sequence>TCLRVPNNLISLYTDTGLIYKIETISSIQIIESDEYPSNICQECVTNVNTLYNFRKVIINSDKELKERNATLERMKTKQIEEEAQSKEQPRESEIKNEQNETTIFDNVDSSLDPPSGSDHESTQIEPSIKESVKKAISVMKLCKCNICNKTFTSRFKLYNHRRTEHVAPGVCNVCGMIVRSDNLKRHVQLHLESPVECKH</sequence>
<dbReference type="GO" id="GO:0005634">
    <property type="term" value="C:nucleus"/>
    <property type="evidence" value="ECO:0007669"/>
    <property type="project" value="InterPro"/>
</dbReference>
<accession>A0A482W491</accession>
<dbReference type="SUPFAM" id="SSF57716">
    <property type="entry name" value="Glucocorticoid receptor-like (DNA-binding domain)"/>
    <property type="match status" value="1"/>
</dbReference>
<dbReference type="AlphaFoldDB" id="A0A482W491"/>
<feature type="non-terminal residue" evidence="6">
    <location>
        <position position="1"/>
    </location>
</feature>
<dbReference type="InterPro" id="IPR013087">
    <property type="entry name" value="Znf_C2H2_type"/>
</dbReference>
<dbReference type="InterPro" id="IPR012934">
    <property type="entry name" value="Znf_AD"/>
</dbReference>
<keyword evidence="1" id="KW-0862">Zinc</keyword>
<protein>
    <submittedName>
        <fullName evidence="6">Zinc finger protein ZFP69B-like</fullName>
    </submittedName>
</protein>
<feature type="region of interest" description="Disordered" evidence="3">
    <location>
        <begin position="77"/>
        <end position="128"/>
    </location>
</feature>
<feature type="compositionally biased region" description="Basic and acidic residues" evidence="3">
    <location>
        <begin position="118"/>
        <end position="128"/>
    </location>
</feature>
<feature type="domain" description="ZAD" evidence="5">
    <location>
        <begin position="1"/>
        <end position="68"/>
    </location>
</feature>
<reference evidence="6 7" key="1">
    <citation type="submission" date="2017-03" db="EMBL/GenBank/DDBJ databases">
        <title>Genome of the blue death feigning beetle - Asbolus verrucosus.</title>
        <authorList>
            <person name="Rider S.D."/>
        </authorList>
    </citation>
    <scope>NUCLEOTIDE SEQUENCE [LARGE SCALE GENOMIC DNA]</scope>
    <source>
        <strain evidence="6">Butters</strain>
        <tissue evidence="6">Head and leg muscle</tissue>
    </source>
</reference>
<evidence type="ECO:0000256" key="1">
    <source>
        <dbReference type="PROSITE-ProRule" id="PRU00042"/>
    </source>
</evidence>
<proteinExistence type="predicted"/>
<dbReference type="SUPFAM" id="SSF57667">
    <property type="entry name" value="beta-beta-alpha zinc fingers"/>
    <property type="match status" value="1"/>
</dbReference>
<feature type="non-terminal residue" evidence="6">
    <location>
        <position position="200"/>
    </location>
</feature>
<feature type="domain" description="C2H2-type" evidence="4">
    <location>
        <begin position="143"/>
        <end position="166"/>
    </location>
</feature>
<evidence type="ECO:0000313" key="7">
    <source>
        <dbReference type="Proteomes" id="UP000292052"/>
    </source>
</evidence>
<dbReference type="Pfam" id="PF07776">
    <property type="entry name" value="zf-AD"/>
    <property type="match status" value="1"/>
</dbReference>